<dbReference type="eggNOG" id="ENOG502RXTR">
    <property type="taxonomic scope" value="Eukaryota"/>
</dbReference>
<evidence type="ECO:0000256" key="1">
    <source>
        <dbReference type="ARBA" id="ARBA00022669"/>
    </source>
</evidence>
<dbReference type="InterPro" id="IPR036508">
    <property type="entry name" value="Chitin-bd_dom_sf"/>
</dbReference>
<feature type="domain" description="Chitin-binding type-2" evidence="7">
    <location>
        <begin position="903"/>
        <end position="960"/>
    </location>
</feature>
<feature type="domain" description="Chitin-binding type-2" evidence="7">
    <location>
        <begin position="243"/>
        <end position="299"/>
    </location>
</feature>
<accession>B4IXS9</accession>
<dbReference type="GO" id="GO:0008061">
    <property type="term" value="F:chitin binding"/>
    <property type="evidence" value="ECO:0007669"/>
    <property type="project" value="UniProtKB-KW"/>
</dbReference>
<feature type="region of interest" description="Disordered" evidence="6">
    <location>
        <begin position="99"/>
        <end position="124"/>
    </location>
</feature>
<dbReference type="EMBL" id="CH916366">
    <property type="protein sequence ID" value="EDV96450.1"/>
    <property type="molecule type" value="Genomic_DNA"/>
</dbReference>
<feature type="region of interest" description="Disordered" evidence="6">
    <location>
        <begin position="418"/>
        <end position="440"/>
    </location>
</feature>
<feature type="domain" description="Chitin-binding type-2" evidence="7">
    <location>
        <begin position="449"/>
        <end position="508"/>
    </location>
</feature>
<sequence length="1085" mass="116412">MVLIPATLALVAEPRHEACVNEERYENQVMCAGVQFGYRAPYPDNCTLYLVCDCIYPTVMQCSANLYWDNSTQNCNWPQDVECIYYTIDTTTTILTVSPTQTTPKTTSPMSSTTETPLPTSSYDPPPPPPGIEMTYCKNFADGSVHRYPYDCNAYINCTHGWPVLNYCEPDKVFNQVLSICDTPETAQCEPLPLPPTTTTAEPTTTTITTELTTTTAEPTTTTTITTTTEDGQCGDPPLGIEEDYCEPLGNGFYTYPYNCNAYISCRNGCTGMAYCIPDKLFNPWLHICDTPNSVQCNPEPYPTSTVATTESDTSSSSGGAETITTPVTTESNWSTTTVVTTTTTPALPADVDPDACKGLPDYTRLPYAGDCAQFLQCKDNQVVMNQCPKPLLFNPDYLICDEPNDVVCYGDRTTSTSTIPPTTTTEEPTTTTSSTTLTTMPATTLGPAELCKDKELGDSFPYVEDCSKYILCLGDGNFYVAMCMVNSYYDPKTGMCGPNVSPTACKETAVATTTTTEATTAERTTTTEAVSTTTSVAPTQTTTTSTPVQPGGICGNKDEGEMIAYPNDCSKYIVCVSPIPVAFYCRPDSYFNAKQQQCVQWEDSDCDKEASSTTTPGYTPAPLEPTMCTNSSRGTFPYPENCQWFIRCVNDYIYMMDVCNCGEYYDPISGECGADVPSDACRWDYTSTTTVATTLAPVTRPPPQKGPCDDVADGELVPYPNDCSKYIKCDRPIAAAFDCDAGDEFSPVLRKCMEASLANCPGGATTGPGETTTKGPTPSTTEEPSTTVDTSTTQGISTTPETSTTEETSTTQGISTTPETSTTEETSTTQGISTTPETSTTVDTSTTQGISTTPETSTTEETSTTQLTTTTEETSTSETTTTTESTTTEATTTEITTTPAPSGICGGKPNGTLVPYPNNCGKYIVCLEPIPIGYDCAEGLEFSPTELECMDPDLANCAPKPTPKPTPIPTTTTESSTITTPVSTTVPADTTPSTTPETTTISTDSTSTTLETSPITTTPAPTTMHPDTPNICCGYPLGTILPYPNDCNRYVVCDYPIPYAVACGEGEVFDVEYLQCTDKASCIQ</sequence>
<feature type="domain" description="Chitin-binding type-2" evidence="7">
    <location>
        <begin position="552"/>
        <end position="609"/>
    </location>
</feature>
<name>B4IXS9_DROGR</name>
<dbReference type="KEGG" id="dgr:6557282"/>
<feature type="domain" description="Chitin-binding type-2" evidence="7">
    <location>
        <begin position="354"/>
        <end position="411"/>
    </location>
</feature>
<dbReference type="GO" id="GO:0005576">
    <property type="term" value="C:extracellular region"/>
    <property type="evidence" value="ECO:0007669"/>
    <property type="project" value="InterPro"/>
</dbReference>
<evidence type="ECO:0000313" key="8">
    <source>
        <dbReference type="EMBL" id="EDV96450.1"/>
    </source>
</evidence>
<evidence type="ECO:0000256" key="6">
    <source>
        <dbReference type="SAM" id="MobiDB-lite"/>
    </source>
</evidence>
<feature type="compositionally biased region" description="Low complexity" evidence="6">
    <location>
        <begin position="517"/>
        <end position="547"/>
    </location>
</feature>
<dbReference type="SMART" id="SM00494">
    <property type="entry name" value="ChtBD2"/>
    <property type="match status" value="10"/>
</dbReference>
<evidence type="ECO:0000256" key="5">
    <source>
        <dbReference type="ARBA" id="ARBA00023180"/>
    </source>
</evidence>
<feature type="region of interest" description="Disordered" evidence="6">
    <location>
        <begin position="301"/>
        <end position="326"/>
    </location>
</feature>
<dbReference type="Pfam" id="PF01607">
    <property type="entry name" value="CBM_14"/>
    <property type="match status" value="10"/>
</dbReference>
<dbReference type="PhylomeDB" id="B4IXS9"/>
<evidence type="ECO:0000313" key="9">
    <source>
        <dbReference type="Proteomes" id="UP000001070"/>
    </source>
</evidence>
<dbReference type="SUPFAM" id="SSF57625">
    <property type="entry name" value="Invertebrate chitin-binding proteins"/>
    <property type="match status" value="10"/>
</dbReference>
<dbReference type="InParanoid" id="B4IXS9"/>
<feature type="compositionally biased region" description="Low complexity" evidence="6">
    <location>
        <begin position="304"/>
        <end position="326"/>
    </location>
</feature>
<keyword evidence="3" id="KW-0677">Repeat</keyword>
<feature type="domain" description="Chitin-binding type-2" evidence="7">
    <location>
        <begin position="1030"/>
        <end position="1085"/>
    </location>
</feature>
<dbReference type="Proteomes" id="UP000001070">
    <property type="component" value="Unassembled WGS sequence"/>
</dbReference>
<evidence type="ECO:0000256" key="2">
    <source>
        <dbReference type="ARBA" id="ARBA00022729"/>
    </source>
</evidence>
<dbReference type="InterPro" id="IPR002557">
    <property type="entry name" value="Chitin-bd_dom"/>
</dbReference>
<feature type="region of interest" description="Disordered" evidence="6">
    <location>
        <begin position="761"/>
        <end position="904"/>
    </location>
</feature>
<dbReference type="OrthoDB" id="6020543at2759"/>
<keyword evidence="9" id="KW-1185">Reference proteome</keyword>
<feature type="region of interest" description="Disordered" evidence="6">
    <location>
        <begin position="517"/>
        <end position="553"/>
    </location>
</feature>
<keyword evidence="4" id="KW-1015">Disulfide bond</keyword>
<feature type="compositionally biased region" description="Low complexity" evidence="6">
    <location>
        <begin position="970"/>
        <end position="1022"/>
    </location>
</feature>
<feature type="compositionally biased region" description="Low complexity" evidence="6">
    <location>
        <begin position="99"/>
        <end position="122"/>
    </location>
</feature>
<dbReference type="Gene3D" id="3.20.20.80">
    <property type="entry name" value="Glycosidases"/>
    <property type="match status" value="4"/>
</dbReference>
<evidence type="ECO:0000256" key="4">
    <source>
        <dbReference type="ARBA" id="ARBA00023157"/>
    </source>
</evidence>
<feature type="domain" description="Chitin-binding type-2" evidence="7">
    <location>
        <begin position="626"/>
        <end position="684"/>
    </location>
</feature>
<reference evidence="8 9" key="1">
    <citation type="journal article" date="2007" name="Nature">
        <title>Evolution of genes and genomes on the Drosophila phylogeny.</title>
        <authorList>
            <consortium name="Drosophila 12 Genomes Consortium"/>
            <person name="Clark A.G."/>
            <person name="Eisen M.B."/>
            <person name="Smith D.R."/>
            <person name="Bergman C.M."/>
            <person name="Oliver B."/>
            <person name="Markow T.A."/>
            <person name="Kaufman T.C."/>
            <person name="Kellis M."/>
            <person name="Gelbart W."/>
            <person name="Iyer V.N."/>
            <person name="Pollard D.A."/>
            <person name="Sackton T.B."/>
            <person name="Larracuente A.M."/>
            <person name="Singh N.D."/>
            <person name="Abad J.P."/>
            <person name="Abt D.N."/>
            <person name="Adryan B."/>
            <person name="Aguade M."/>
            <person name="Akashi H."/>
            <person name="Anderson W.W."/>
            <person name="Aquadro C.F."/>
            <person name="Ardell D.H."/>
            <person name="Arguello R."/>
            <person name="Artieri C.G."/>
            <person name="Barbash D.A."/>
            <person name="Barker D."/>
            <person name="Barsanti P."/>
            <person name="Batterham P."/>
            <person name="Batzoglou S."/>
            <person name="Begun D."/>
            <person name="Bhutkar A."/>
            <person name="Blanco E."/>
            <person name="Bosak S.A."/>
            <person name="Bradley R.K."/>
            <person name="Brand A.D."/>
            <person name="Brent M.R."/>
            <person name="Brooks A.N."/>
            <person name="Brown R.H."/>
            <person name="Butlin R.K."/>
            <person name="Caggese C."/>
            <person name="Calvi B.R."/>
            <person name="Bernardo de Carvalho A."/>
            <person name="Caspi A."/>
            <person name="Castrezana S."/>
            <person name="Celniker S.E."/>
            <person name="Chang J.L."/>
            <person name="Chapple C."/>
            <person name="Chatterji S."/>
            <person name="Chinwalla A."/>
            <person name="Civetta A."/>
            <person name="Clifton S.W."/>
            <person name="Comeron J.M."/>
            <person name="Costello J.C."/>
            <person name="Coyne J.A."/>
            <person name="Daub J."/>
            <person name="David R.G."/>
            <person name="Delcher A.L."/>
            <person name="Delehaunty K."/>
            <person name="Do C.B."/>
            <person name="Ebling H."/>
            <person name="Edwards K."/>
            <person name="Eickbush T."/>
            <person name="Evans J.D."/>
            <person name="Filipski A."/>
            <person name="Findeiss S."/>
            <person name="Freyhult E."/>
            <person name="Fulton L."/>
            <person name="Fulton R."/>
            <person name="Garcia A.C."/>
            <person name="Gardiner A."/>
            <person name="Garfield D.A."/>
            <person name="Garvin B.E."/>
            <person name="Gibson G."/>
            <person name="Gilbert D."/>
            <person name="Gnerre S."/>
            <person name="Godfrey J."/>
            <person name="Good R."/>
            <person name="Gotea V."/>
            <person name="Gravely B."/>
            <person name="Greenberg A.J."/>
            <person name="Griffiths-Jones S."/>
            <person name="Gross S."/>
            <person name="Guigo R."/>
            <person name="Gustafson E.A."/>
            <person name="Haerty W."/>
            <person name="Hahn M.W."/>
            <person name="Halligan D.L."/>
            <person name="Halpern A.L."/>
            <person name="Halter G.M."/>
            <person name="Han M.V."/>
            <person name="Heger A."/>
            <person name="Hillier L."/>
            <person name="Hinrichs A.S."/>
            <person name="Holmes I."/>
            <person name="Hoskins R.A."/>
            <person name="Hubisz M.J."/>
            <person name="Hultmark D."/>
            <person name="Huntley M.A."/>
            <person name="Jaffe D.B."/>
            <person name="Jagadeeshan S."/>
            <person name="Jeck W.R."/>
            <person name="Johnson J."/>
            <person name="Jones C.D."/>
            <person name="Jordan W.C."/>
            <person name="Karpen G.H."/>
            <person name="Kataoka E."/>
            <person name="Keightley P.D."/>
            <person name="Kheradpour P."/>
            <person name="Kirkness E.F."/>
            <person name="Koerich L.B."/>
            <person name="Kristiansen K."/>
            <person name="Kudrna D."/>
            <person name="Kulathinal R.J."/>
            <person name="Kumar S."/>
            <person name="Kwok R."/>
            <person name="Lander E."/>
            <person name="Langley C.H."/>
            <person name="Lapoint R."/>
            <person name="Lazzaro B.P."/>
            <person name="Lee S.J."/>
            <person name="Levesque L."/>
            <person name="Li R."/>
            <person name="Lin C.F."/>
            <person name="Lin M.F."/>
            <person name="Lindblad-Toh K."/>
            <person name="Llopart A."/>
            <person name="Long M."/>
            <person name="Low L."/>
            <person name="Lozovsky E."/>
            <person name="Lu J."/>
            <person name="Luo M."/>
            <person name="Machado C.A."/>
            <person name="Makalowski W."/>
            <person name="Marzo M."/>
            <person name="Matsuda M."/>
            <person name="Matzkin L."/>
            <person name="McAllister B."/>
            <person name="McBride C.S."/>
            <person name="McKernan B."/>
            <person name="McKernan K."/>
            <person name="Mendez-Lago M."/>
            <person name="Minx P."/>
            <person name="Mollenhauer M.U."/>
            <person name="Montooth K."/>
            <person name="Mount S.M."/>
            <person name="Mu X."/>
            <person name="Myers E."/>
            <person name="Negre B."/>
            <person name="Newfeld S."/>
            <person name="Nielsen R."/>
            <person name="Noor M.A."/>
            <person name="O'Grady P."/>
            <person name="Pachter L."/>
            <person name="Papaceit M."/>
            <person name="Parisi M.J."/>
            <person name="Parisi M."/>
            <person name="Parts L."/>
            <person name="Pedersen J.S."/>
            <person name="Pesole G."/>
            <person name="Phillippy A.M."/>
            <person name="Ponting C.P."/>
            <person name="Pop M."/>
            <person name="Porcelli D."/>
            <person name="Powell J.R."/>
            <person name="Prohaska S."/>
            <person name="Pruitt K."/>
            <person name="Puig M."/>
            <person name="Quesneville H."/>
            <person name="Ram K.R."/>
            <person name="Rand D."/>
            <person name="Rasmussen M.D."/>
            <person name="Reed L.K."/>
            <person name="Reenan R."/>
            <person name="Reily A."/>
            <person name="Remington K.A."/>
            <person name="Rieger T.T."/>
            <person name="Ritchie M.G."/>
            <person name="Robin C."/>
            <person name="Rogers Y.H."/>
            <person name="Rohde C."/>
            <person name="Rozas J."/>
            <person name="Rubenfield M.J."/>
            <person name="Ruiz A."/>
            <person name="Russo S."/>
            <person name="Salzberg S.L."/>
            <person name="Sanchez-Gracia A."/>
            <person name="Saranga D.J."/>
            <person name="Sato H."/>
            <person name="Schaeffer S.W."/>
            <person name="Schatz M.C."/>
            <person name="Schlenke T."/>
            <person name="Schwartz R."/>
            <person name="Segarra C."/>
            <person name="Singh R.S."/>
            <person name="Sirot L."/>
            <person name="Sirota M."/>
            <person name="Sisneros N.B."/>
            <person name="Smith C.D."/>
            <person name="Smith T.F."/>
            <person name="Spieth J."/>
            <person name="Stage D.E."/>
            <person name="Stark A."/>
            <person name="Stephan W."/>
            <person name="Strausberg R.L."/>
            <person name="Strempel S."/>
            <person name="Sturgill D."/>
            <person name="Sutton G."/>
            <person name="Sutton G.G."/>
            <person name="Tao W."/>
            <person name="Teichmann S."/>
            <person name="Tobari Y.N."/>
            <person name="Tomimura Y."/>
            <person name="Tsolas J.M."/>
            <person name="Valente V.L."/>
            <person name="Venter E."/>
            <person name="Venter J.C."/>
            <person name="Vicario S."/>
            <person name="Vieira F.G."/>
            <person name="Vilella A.J."/>
            <person name="Villasante A."/>
            <person name="Walenz B."/>
            <person name="Wang J."/>
            <person name="Wasserman M."/>
            <person name="Watts T."/>
            <person name="Wilson D."/>
            <person name="Wilson R.K."/>
            <person name="Wing R.A."/>
            <person name="Wolfner M.F."/>
            <person name="Wong A."/>
            <person name="Wong G.K."/>
            <person name="Wu C.I."/>
            <person name="Wu G."/>
            <person name="Yamamoto D."/>
            <person name="Yang H.P."/>
            <person name="Yang S.P."/>
            <person name="Yorke J.A."/>
            <person name="Yoshida K."/>
            <person name="Zdobnov E."/>
            <person name="Zhang P."/>
            <person name="Zhang Y."/>
            <person name="Zimin A.V."/>
            <person name="Baldwin J."/>
            <person name="Abdouelleil A."/>
            <person name="Abdulkadir J."/>
            <person name="Abebe A."/>
            <person name="Abera B."/>
            <person name="Abreu J."/>
            <person name="Acer S.C."/>
            <person name="Aftuck L."/>
            <person name="Alexander A."/>
            <person name="An P."/>
            <person name="Anderson E."/>
            <person name="Anderson S."/>
            <person name="Arachi H."/>
            <person name="Azer M."/>
            <person name="Bachantsang P."/>
            <person name="Barry A."/>
            <person name="Bayul T."/>
            <person name="Berlin A."/>
            <person name="Bessette D."/>
            <person name="Bloom T."/>
            <person name="Blye J."/>
            <person name="Boguslavskiy L."/>
            <person name="Bonnet C."/>
            <person name="Boukhgalter B."/>
            <person name="Bourzgui I."/>
            <person name="Brown A."/>
            <person name="Cahill P."/>
            <person name="Channer S."/>
            <person name="Cheshatsang Y."/>
            <person name="Chuda L."/>
            <person name="Citroen M."/>
            <person name="Collymore A."/>
            <person name="Cooke P."/>
            <person name="Costello M."/>
            <person name="D'Aco K."/>
            <person name="Daza R."/>
            <person name="De Haan G."/>
            <person name="DeGray S."/>
            <person name="DeMaso C."/>
            <person name="Dhargay N."/>
            <person name="Dooley K."/>
            <person name="Dooley E."/>
            <person name="Doricent M."/>
            <person name="Dorje P."/>
            <person name="Dorjee K."/>
            <person name="Dupes A."/>
            <person name="Elong R."/>
            <person name="Falk J."/>
            <person name="Farina A."/>
            <person name="Faro S."/>
            <person name="Ferguson D."/>
            <person name="Fisher S."/>
            <person name="Foley C.D."/>
            <person name="Franke A."/>
            <person name="Friedrich D."/>
            <person name="Gadbois L."/>
            <person name="Gearin G."/>
            <person name="Gearin C.R."/>
            <person name="Giannoukos G."/>
            <person name="Goode T."/>
            <person name="Graham J."/>
            <person name="Grandbois E."/>
            <person name="Grewal S."/>
            <person name="Gyaltsen K."/>
            <person name="Hafez N."/>
            <person name="Hagos B."/>
            <person name="Hall J."/>
            <person name="Henson C."/>
            <person name="Hollinger A."/>
            <person name="Honan T."/>
            <person name="Huard M.D."/>
            <person name="Hughes L."/>
            <person name="Hurhula B."/>
            <person name="Husby M.E."/>
            <person name="Kamat A."/>
            <person name="Kanga B."/>
            <person name="Kashin S."/>
            <person name="Khazanovich D."/>
            <person name="Kisner P."/>
            <person name="Lance K."/>
            <person name="Lara M."/>
            <person name="Lee W."/>
            <person name="Lennon N."/>
            <person name="Letendre F."/>
            <person name="LeVine R."/>
            <person name="Lipovsky A."/>
            <person name="Liu X."/>
            <person name="Liu J."/>
            <person name="Liu S."/>
            <person name="Lokyitsang T."/>
            <person name="Lokyitsang Y."/>
            <person name="Lubonja R."/>
            <person name="Lui A."/>
            <person name="MacDonald P."/>
            <person name="Magnisalis V."/>
            <person name="Maru K."/>
            <person name="Matthews C."/>
            <person name="McCusker W."/>
            <person name="McDonough S."/>
            <person name="Mehta T."/>
            <person name="Meldrim J."/>
            <person name="Meneus L."/>
            <person name="Mihai O."/>
            <person name="Mihalev A."/>
            <person name="Mihova T."/>
            <person name="Mittelman R."/>
            <person name="Mlenga V."/>
            <person name="Montmayeur A."/>
            <person name="Mulrain L."/>
            <person name="Navidi A."/>
            <person name="Naylor J."/>
            <person name="Negash T."/>
            <person name="Nguyen T."/>
            <person name="Nguyen N."/>
            <person name="Nicol R."/>
            <person name="Norbu C."/>
            <person name="Norbu N."/>
            <person name="Novod N."/>
            <person name="O'Neill B."/>
            <person name="Osman S."/>
            <person name="Markiewicz E."/>
            <person name="Oyono O.L."/>
            <person name="Patti C."/>
            <person name="Phunkhang P."/>
            <person name="Pierre F."/>
            <person name="Priest M."/>
            <person name="Raghuraman S."/>
            <person name="Rege F."/>
            <person name="Reyes R."/>
            <person name="Rise C."/>
            <person name="Rogov P."/>
            <person name="Ross K."/>
            <person name="Ryan E."/>
            <person name="Settipalli S."/>
            <person name="Shea T."/>
            <person name="Sherpa N."/>
            <person name="Shi L."/>
            <person name="Shih D."/>
            <person name="Sparrow T."/>
            <person name="Spaulding J."/>
            <person name="Stalker J."/>
            <person name="Stange-Thomann N."/>
            <person name="Stavropoulos S."/>
            <person name="Stone C."/>
            <person name="Strader C."/>
            <person name="Tesfaye S."/>
            <person name="Thomson T."/>
            <person name="Thoulutsang Y."/>
            <person name="Thoulutsang D."/>
            <person name="Topham K."/>
            <person name="Topping I."/>
            <person name="Tsamla T."/>
            <person name="Vassiliev H."/>
            <person name="Vo A."/>
            <person name="Wangchuk T."/>
            <person name="Wangdi T."/>
            <person name="Weiand M."/>
            <person name="Wilkinson J."/>
            <person name="Wilson A."/>
            <person name="Yadav S."/>
            <person name="Young G."/>
            <person name="Yu Q."/>
            <person name="Zembek L."/>
            <person name="Zhong D."/>
            <person name="Zimmer A."/>
            <person name="Zwirko Z."/>
            <person name="Jaffe D.B."/>
            <person name="Alvarez P."/>
            <person name="Brockman W."/>
            <person name="Butler J."/>
            <person name="Chin C."/>
            <person name="Gnerre S."/>
            <person name="Grabherr M."/>
            <person name="Kleber M."/>
            <person name="Mauceli E."/>
            <person name="MacCallum I."/>
        </authorList>
    </citation>
    <scope>NUCLEOTIDE SEQUENCE [LARGE SCALE GENOMIC DNA]</scope>
    <source>
        <strain evidence="9">Tucson 15287-2541.00</strain>
    </source>
</reference>
<feature type="domain" description="Chitin-binding type-2" evidence="7">
    <location>
        <begin position="134"/>
        <end position="191"/>
    </location>
</feature>
<keyword evidence="1" id="KW-0147">Chitin-binding</keyword>
<dbReference type="HOGENOM" id="CLU_285491_0_0_1"/>
<dbReference type="InterPro" id="IPR051940">
    <property type="entry name" value="Chitin_bind-dev_reg"/>
</dbReference>
<feature type="compositionally biased region" description="Low complexity" evidence="6">
    <location>
        <begin position="768"/>
        <end position="904"/>
    </location>
</feature>
<dbReference type="PANTHER" id="PTHR23301:SF0">
    <property type="entry name" value="CHITIN-BINDING TYPE-2 DOMAIN-CONTAINING PROTEIN-RELATED"/>
    <property type="match status" value="1"/>
</dbReference>
<evidence type="ECO:0000259" key="7">
    <source>
        <dbReference type="PROSITE" id="PS50940"/>
    </source>
</evidence>
<dbReference type="STRING" id="7222.B4IXS9"/>
<organism evidence="9">
    <name type="scientific">Drosophila grimshawi</name>
    <name type="common">Hawaiian fruit fly</name>
    <name type="synonym">Idiomyia grimshawi</name>
    <dbReference type="NCBI Taxonomy" id="7222"/>
    <lineage>
        <taxon>Eukaryota</taxon>
        <taxon>Metazoa</taxon>
        <taxon>Ecdysozoa</taxon>
        <taxon>Arthropoda</taxon>
        <taxon>Hexapoda</taxon>
        <taxon>Insecta</taxon>
        <taxon>Pterygota</taxon>
        <taxon>Neoptera</taxon>
        <taxon>Endopterygota</taxon>
        <taxon>Diptera</taxon>
        <taxon>Brachycera</taxon>
        <taxon>Muscomorpha</taxon>
        <taxon>Ephydroidea</taxon>
        <taxon>Drosophilidae</taxon>
        <taxon>Drosophila</taxon>
        <taxon>Hawaiian Drosophila</taxon>
    </lineage>
</organism>
<keyword evidence="5" id="KW-0325">Glycoprotein</keyword>
<protein>
    <submittedName>
        <fullName evidence="8">GH15193</fullName>
    </submittedName>
</protein>
<dbReference type="PROSITE" id="PS50940">
    <property type="entry name" value="CHIT_BIND_II"/>
    <property type="match status" value="10"/>
</dbReference>
<dbReference type="OMA" id="VDDYIYM"/>
<gene>
    <name evidence="8" type="primary">Dgri\GH15193</name>
    <name evidence="8" type="ORF">Dgri_GH15193</name>
</gene>
<feature type="domain" description="Chitin-binding type-2" evidence="7">
    <location>
        <begin position="28"/>
        <end position="85"/>
    </location>
</feature>
<proteinExistence type="predicted"/>
<dbReference type="AlphaFoldDB" id="B4IXS9"/>
<feature type="region of interest" description="Disordered" evidence="6">
    <location>
        <begin position="962"/>
        <end position="1022"/>
    </location>
</feature>
<keyword evidence="2" id="KW-0732">Signal</keyword>
<dbReference type="Gene3D" id="2.170.140.10">
    <property type="entry name" value="Chitin binding domain"/>
    <property type="match status" value="5"/>
</dbReference>
<evidence type="ECO:0000256" key="3">
    <source>
        <dbReference type="ARBA" id="ARBA00022737"/>
    </source>
</evidence>
<feature type="domain" description="Chitin-binding type-2" evidence="7">
    <location>
        <begin position="706"/>
        <end position="763"/>
    </location>
</feature>
<dbReference type="PANTHER" id="PTHR23301">
    <property type="entry name" value="CHITIN BINDING PERITROPHIN-A"/>
    <property type="match status" value="1"/>
</dbReference>